<reference evidence="2 3" key="1">
    <citation type="journal article" date="2018" name="Nat. Genet.">
        <title>The Rosa genome provides new insights in the design of modern roses.</title>
        <authorList>
            <person name="Bendahmane M."/>
        </authorList>
    </citation>
    <scope>NUCLEOTIDE SEQUENCE [LARGE SCALE GENOMIC DNA]</scope>
    <source>
        <strain evidence="3">cv. Old Blush</strain>
    </source>
</reference>
<keyword evidence="3" id="KW-1185">Reference proteome</keyword>
<dbReference type="AlphaFoldDB" id="A0A2P6RLE7"/>
<protein>
    <recommendedName>
        <fullName evidence="4">Non-specific serine/threonine protein kinase</fullName>
    </recommendedName>
</protein>
<comment type="caution">
    <text evidence="2">The sequence shown here is derived from an EMBL/GenBank/DDBJ whole genome shotgun (WGS) entry which is preliminary data.</text>
</comment>
<keyword evidence="1" id="KW-0472">Membrane</keyword>
<dbReference type="EMBL" id="PDCK01000040">
    <property type="protein sequence ID" value="PRQ47259.1"/>
    <property type="molecule type" value="Genomic_DNA"/>
</dbReference>
<evidence type="ECO:0008006" key="4">
    <source>
        <dbReference type="Google" id="ProtNLM"/>
    </source>
</evidence>
<name>A0A2P6RLE7_ROSCH</name>
<sequence length="104" mass="11329">MSYLKLAIRDLSSSGLTGEITSYISHHDMLHLLTWRRTSSNGSLPSMLIEKLTSGSLLLRAGENENLCAAISCKRKKANVFIPIIAAVGGFAILFAAQLLYYLA</sequence>
<proteinExistence type="predicted"/>
<keyword evidence="1" id="KW-1133">Transmembrane helix</keyword>
<evidence type="ECO:0000256" key="1">
    <source>
        <dbReference type="SAM" id="Phobius"/>
    </source>
</evidence>
<evidence type="ECO:0000313" key="2">
    <source>
        <dbReference type="EMBL" id="PRQ47259.1"/>
    </source>
</evidence>
<dbReference type="Gramene" id="PRQ47259">
    <property type="protein sequence ID" value="PRQ47259"/>
    <property type="gene ID" value="RchiOBHm_Chr2g0097741"/>
</dbReference>
<dbReference type="Proteomes" id="UP000238479">
    <property type="component" value="Chromosome 2"/>
</dbReference>
<organism evidence="2 3">
    <name type="scientific">Rosa chinensis</name>
    <name type="common">China rose</name>
    <dbReference type="NCBI Taxonomy" id="74649"/>
    <lineage>
        <taxon>Eukaryota</taxon>
        <taxon>Viridiplantae</taxon>
        <taxon>Streptophyta</taxon>
        <taxon>Embryophyta</taxon>
        <taxon>Tracheophyta</taxon>
        <taxon>Spermatophyta</taxon>
        <taxon>Magnoliopsida</taxon>
        <taxon>eudicotyledons</taxon>
        <taxon>Gunneridae</taxon>
        <taxon>Pentapetalae</taxon>
        <taxon>rosids</taxon>
        <taxon>fabids</taxon>
        <taxon>Rosales</taxon>
        <taxon>Rosaceae</taxon>
        <taxon>Rosoideae</taxon>
        <taxon>Rosoideae incertae sedis</taxon>
        <taxon>Rosa</taxon>
    </lineage>
</organism>
<keyword evidence="1" id="KW-0812">Transmembrane</keyword>
<accession>A0A2P6RLE7</accession>
<evidence type="ECO:0000313" key="3">
    <source>
        <dbReference type="Proteomes" id="UP000238479"/>
    </source>
</evidence>
<feature type="transmembrane region" description="Helical" evidence="1">
    <location>
        <begin position="80"/>
        <end position="103"/>
    </location>
</feature>
<gene>
    <name evidence="2" type="ORF">RchiOBHm_Chr2g0097741</name>
</gene>